<evidence type="ECO:0000256" key="1">
    <source>
        <dbReference type="SAM" id="Phobius"/>
    </source>
</evidence>
<dbReference type="AlphaFoldDB" id="A0A418LXJ2"/>
<organism evidence="2 3">
    <name type="scientific">Fibrisoma montanum</name>
    <dbReference type="NCBI Taxonomy" id="2305895"/>
    <lineage>
        <taxon>Bacteria</taxon>
        <taxon>Pseudomonadati</taxon>
        <taxon>Bacteroidota</taxon>
        <taxon>Cytophagia</taxon>
        <taxon>Cytophagales</taxon>
        <taxon>Spirosomataceae</taxon>
        <taxon>Fibrisoma</taxon>
    </lineage>
</organism>
<keyword evidence="1" id="KW-0472">Membrane</keyword>
<keyword evidence="1" id="KW-1133">Transmembrane helix</keyword>
<name>A0A418LXJ2_9BACT</name>
<protein>
    <submittedName>
        <fullName evidence="2">Uncharacterized protein</fullName>
    </submittedName>
</protein>
<dbReference type="RefSeq" id="WP_119671469.1">
    <property type="nucleotide sequence ID" value="NZ_QXED01000014.1"/>
</dbReference>
<proteinExistence type="predicted"/>
<comment type="caution">
    <text evidence="2">The sequence shown here is derived from an EMBL/GenBank/DDBJ whole genome shotgun (WGS) entry which is preliminary data.</text>
</comment>
<keyword evidence="3" id="KW-1185">Reference proteome</keyword>
<evidence type="ECO:0000313" key="3">
    <source>
        <dbReference type="Proteomes" id="UP000283523"/>
    </source>
</evidence>
<gene>
    <name evidence="2" type="ORF">DYU11_30135</name>
</gene>
<sequence length="141" mass="15692">MALQRILEADLMTHLLFLMGLITLACMVLLGAKKQTKQLTSCDLNTELIGLYYQLESGVDLFICKASRDNARLIVSLIRALEKRSADVRVRNIVDINAFQKACGEAFNPVRLHTKLISSTTSIYPIYHNTGIIVSSSGTKY</sequence>
<evidence type="ECO:0000313" key="2">
    <source>
        <dbReference type="EMBL" id="RIV17969.1"/>
    </source>
</evidence>
<dbReference type="Proteomes" id="UP000283523">
    <property type="component" value="Unassembled WGS sequence"/>
</dbReference>
<dbReference type="EMBL" id="QXED01000014">
    <property type="protein sequence ID" value="RIV17969.1"/>
    <property type="molecule type" value="Genomic_DNA"/>
</dbReference>
<reference evidence="2 3" key="1">
    <citation type="submission" date="2018-08" db="EMBL/GenBank/DDBJ databases">
        <title>Fibrisoma montanum sp. nov., isolated from Danxia mountain soil.</title>
        <authorList>
            <person name="Huang Y."/>
        </authorList>
    </citation>
    <scope>NUCLEOTIDE SEQUENCE [LARGE SCALE GENOMIC DNA]</scope>
    <source>
        <strain evidence="2 3">HYT19</strain>
    </source>
</reference>
<feature type="transmembrane region" description="Helical" evidence="1">
    <location>
        <begin position="12"/>
        <end position="32"/>
    </location>
</feature>
<accession>A0A418LXJ2</accession>
<keyword evidence="1" id="KW-0812">Transmembrane</keyword>
<dbReference type="PROSITE" id="PS51257">
    <property type="entry name" value="PROKAR_LIPOPROTEIN"/>
    <property type="match status" value="1"/>
</dbReference>
<dbReference type="OrthoDB" id="968048at2"/>